<dbReference type="RefSeq" id="XP_394546.3">
    <property type="nucleotide sequence ID" value="XM_394546.6"/>
</dbReference>
<dbReference type="KEGG" id="ame:411072"/>
<dbReference type="Pfam" id="PF00583">
    <property type="entry name" value="Acetyltransf_1"/>
    <property type="match status" value="1"/>
</dbReference>
<dbReference type="Proteomes" id="UP000005203">
    <property type="component" value="Linkage group LG5"/>
</dbReference>
<protein>
    <submittedName>
        <fullName evidence="5">Cysteine-rich protein 2-binding protein</fullName>
    </submittedName>
</protein>
<dbReference type="PROSITE" id="PS51186">
    <property type="entry name" value="GNAT"/>
    <property type="match status" value="1"/>
</dbReference>
<name>A0A7M7TFA3_APIME</name>
<dbReference type="Gene3D" id="3.40.630.30">
    <property type="match status" value="1"/>
</dbReference>
<reference evidence="3" key="1">
    <citation type="submission" date="2021-01" db="UniProtKB">
        <authorList>
            <consortium name="EnsemblMetazoa"/>
        </authorList>
    </citation>
    <scope>IDENTIFICATION</scope>
    <source>
        <strain evidence="3">DH4</strain>
    </source>
</reference>
<evidence type="ECO:0000313" key="3">
    <source>
        <dbReference type="EnsemblMetazoa" id="XP_394546"/>
    </source>
</evidence>
<dbReference type="InterPro" id="IPR000182">
    <property type="entry name" value="GNAT_dom"/>
</dbReference>
<dbReference type="SUPFAM" id="SSF55729">
    <property type="entry name" value="Acyl-CoA N-acyltransferases (Nat)"/>
    <property type="match status" value="1"/>
</dbReference>
<dbReference type="PANTHER" id="PTHR20916">
    <property type="entry name" value="CYSTEINE AND GLYCINE-RICH PROTEIN 2 BINDING PROTEIN"/>
    <property type="match status" value="1"/>
</dbReference>
<evidence type="ECO:0000313" key="5">
    <source>
        <dbReference type="RefSeq" id="XP_394546.3"/>
    </source>
</evidence>
<keyword evidence="4" id="KW-1185">Reference proteome</keyword>
<reference evidence="5" key="2">
    <citation type="submission" date="2025-04" db="UniProtKB">
        <authorList>
            <consortium name="RefSeq"/>
        </authorList>
    </citation>
    <scope>IDENTIFICATION</scope>
    <source>
        <strain evidence="5">DH4</strain>
        <tissue evidence="5">Whole body</tissue>
    </source>
</reference>
<accession>A0A7M7TFA3</accession>
<feature type="compositionally biased region" description="Acidic residues" evidence="1">
    <location>
        <begin position="329"/>
        <end position="342"/>
    </location>
</feature>
<organism evidence="3">
    <name type="scientific">Apis mellifera</name>
    <name type="common">Honeybee</name>
    <dbReference type="NCBI Taxonomy" id="7460"/>
    <lineage>
        <taxon>Eukaryota</taxon>
        <taxon>Metazoa</taxon>
        <taxon>Ecdysozoa</taxon>
        <taxon>Arthropoda</taxon>
        <taxon>Hexapoda</taxon>
        <taxon>Insecta</taxon>
        <taxon>Pterygota</taxon>
        <taxon>Neoptera</taxon>
        <taxon>Endopterygota</taxon>
        <taxon>Hymenoptera</taxon>
        <taxon>Apocrita</taxon>
        <taxon>Aculeata</taxon>
        <taxon>Apoidea</taxon>
        <taxon>Anthophila</taxon>
        <taxon>Apidae</taxon>
        <taxon>Apis</taxon>
    </lineage>
</organism>
<evidence type="ECO:0000256" key="1">
    <source>
        <dbReference type="SAM" id="MobiDB-lite"/>
    </source>
</evidence>
<feature type="region of interest" description="Disordered" evidence="1">
    <location>
        <begin position="324"/>
        <end position="348"/>
    </location>
</feature>
<dbReference type="PANTHER" id="PTHR20916:SF26">
    <property type="entry name" value="CYSTEINE-RICH PROTEIN 2-BINDING PROTEIN"/>
    <property type="match status" value="1"/>
</dbReference>
<accession>A0A8B9AXD5</accession>
<dbReference type="GO" id="GO:0004402">
    <property type="term" value="F:histone acetyltransferase activity"/>
    <property type="evidence" value="ECO:0007669"/>
    <property type="project" value="TreeGrafter"/>
</dbReference>
<proteinExistence type="predicted"/>
<dbReference type="EnsemblMetazoa" id="XM_394546">
    <property type="protein sequence ID" value="XP_394546"/>
    <property type="gene ID" value="LOC411072"/>
</dbReference>
<gene>
    <name evidence="3" type="primary">411072</name>
    <name evidence="5" type="synonym">LOC411072</name>
</gene>
<dbReference type="OrthoDB" id="4080456at2759"/>
<sequence>MAEVNHENSNRFKTKSIDHSETECCKNCEHLCDPYTKPALCCNECSGKIHIECLKRGSVPASFVGDVFFDLTCSHCSPFGEETVIRNRMPWLNVIILTLYNLREKSSGISKRGYFHWKSDISTFVDRNWDFLFKKTVKRKKNWIGTISGTLSHYSGIFFKSGTTELGESGWWRLIDNDPPEVLIAKNEKMILDRKKQVNNQIKIANKLHNSPTPSESSISVGEDNGYGNGLLKNQEYITYSQTDVQSDKTLFDLLLEEDELNNLEIEDDMMSTEQSDTPSLSDLIRDCQYQTNNFHFSQLLDDFTSEWTSTTTDTVSENLNNIKTDQIKEDEEEEHYEEDSNDSLSSVQEQLPVSLFKTTQRRPWPWQRNYNIKEKIPRMTHQQETYLLQQVNKSTLNCASSEIRRFYRKIAVRKLKREYGLPLLDIDNFGCKTEVLDKPLKDSGRVLDRFFGDDLSSFEQRLQGYNEPTSVHSPYTNRLLKPFIRRDTSCHPLWLKVMEELRIKVNKSNPKWKTPPIAPIDYSYVRPQHIPAINSLCNQFFWPGIDLTECLQYPDFTCVVLYKKLVIGFAILVPDVSYNEAYISFFLTRPEWRKSGIGTFMLYHLIQTCMGKDVTLHVSATNPALILYQKFGFKVEEFVQDFYDKYMPPNSRECRHALFLRLSR</sequence>
<feature type="domain" description="N-acetyltransferase" evidence="2">
    <location>
        <begin position="521"/>
        <end position="662"/>
    </location>
</feature>
<evidence type="ECO:0000259" key="2">
    <source>
        <dbReference type="PROSITE" id="PS51186"/>
    </source>
</evidence>
<dbReference type="Gene3D" id="3.90.980.20">
    <property type="match status" value="1"/>
</dbReference>
<dbReference type="InterPro" id="IPR016181">
    <property type="entry name" value="Acyl_CoA_acyltransferase"/>
</dbReference>
<dbReference type="CDD" id="cd04301">
    <property type="entry name" value="NAT_SF"/>
    <property type="match status" value="1"/>
</dbReference>
<dbReference type="OMA" id="PRRNWPW"/>
<dbReference type="AlphaFoldDB" id="A0A7M7TFA3"/>
<dbReference type="FunFam" id="3.40.630.30:FF:000013">
    <property type="entry name" value="cysteine-rich protein 2-binding protein-like"/>
    <property type="match status" value="1"/>
</dbReference>
<evidence type="ECO:0000313" key="4">
    <source>
        <dbReference type="Proteomes" id="UP000005203"/>
    </source>
</evidence>